<organism evidence="5 6">
    <name type="scientific">Volvox reticuliferus</name>
    <dbReference type="NCBI Taxonomy" id="1737510"/>
    <lineage>
        <taxon>Eukaryota</taxon>
        <taxon>Viridiplantae</taxon>
        <taxon>Chlorophyta</taxon>
        <taxon>core chlorophytes</taxon>
        <taxon>Chlorophyceae</taxon>
        <taxon>CS clade</taxon>
        <taxon>Chlamydomonadales</taxon>
        <taxon>Volvocaceae</taxon>
        <taxon>Volvox</taxon>
    </lineage>
</organism>
<dbReference type="SUPFAM" id="SSF48613">
    <property type="entry name" value="Heme oxygenase-like"/>
    <property type="match status" value="1"/>
</dbReference>
<dbReference type="PANTHER" id="PTHR10720">
    <property type="entry name" value="HEME OXYGENASE"/>
    <property type="match status" value="1"/>
</dbReference>
<evidence type="ECO:0000256" key="1">
    <source>
        <dbReference type="ARBA" id="ARBA00022617"/>
    </source>
</evidence>
<dbReference type="Proteomes" id="UP000747110">
    <property type="component" value="Unassembled WGS sequence"/>
</dbReference>
<keyword evidence="4" id="KW-1133">Transmembrane helix</keyword>
<dbReference type="InterPro" id="IPR016053">
    <property type="entry name" value="Haem_Oase-like"/>
</dbReference>
<evidence type="ECO:0000256" key="2">
    <source>
        <dbReference type="ARBA" id="ARBA00022723"/>
    </source>
</evidence>
<dbReference type="GO" id="GO:0046872">
    <property type="term" value="F:metal ion binding"/>
    <property type="evidence" value="ECO:0007669"/>
    <property type="project" value="UniProtKB-KW"/>
</dbReference>
<gene>
    <name evidence="5" type="ORF">Vretifemale_17384</name>
</gene>
<dbReference type="GO" id="GO:0004392">
    <property type="term" value="F:heme oxygenase (decyclizing) activity"/>
    <property type="evidence" value="ECO:0007669"/>
    <property type="project" value="InterPro"/>
</dbReference>
<keyword evidence="4" id="KW-0472">Membrane</keyword>
<evidence type="ECO:0000256" key="3">
    <source>
        <dbReference type="ARBA" id="ARBA00023004"/>
    </source>
</evidence>
<keyword evidence="3" id="KW-0408">Iron</keyword>
<name>A0A8J4CTK3_9CHLO</name>
<dbReference type="InterPro" id="IPR002051">
    <property type="entry name" value="Haem_Oase"/>
</dbReference>
<dbReference type="GO" id="GO:0006788">
    <property type="term" value="P:heme oxidation"/>
    <property type="evidence" value="ECO:0007669"/>
    <property type="project" value="InterPro"/>
</dbReference>
<comment type="caution">
    <text evidence="5">The sequence shown here is derived from an EMBL/GenBank/DDBJ whole genome shotgun (WGS) entry which is preliminary data.</text>
</comment>
<keyword evidence="4" id="KW-0812">Transmembrane</keyword>
<evidence type="ECO:0000313" key="6">
    <source>
        <dbReference type="Proteomes" id="UP000747110"/>
    </source>
</evidence>
<dbReference type="Pfam" id="PF01126">
    <property type="entry name" value="Heme_oxygenase"/>
    <property type="match status" value="1"/>
</dbReference>
<reference evidence="5" key="1">
    <citation type="journal article" date="2021" name="Proc. Natl. Acad. Sci. U.S.A.">
        <title>Three genomes in the algal genus Volvox reveal the fate of a haploid sex-determining region after a transition to homothallism.</title>
        <authorList>
            <person name="Yamamoto K."/>
            <person name="Hamaji T."/>
            <person name="Kawai-Toyooka H."/>
            <person name="Matsuzaki R."/>
            <person name="Takahashi F."/>
            <person name="Nishimura Y."/>
            <person name="Kawachi M."/>
            <person name="Noguchi H."/>
            <person name="Minakuchi Y."/>
            <person name="Umen J.G."/>
            <person name="Toyoda A."/>
            <person name="Nozaki H."/>
        </authorList>
    </citation>
    <scope>NUCLEOTIDE SEQUENCE</scope>
    <source>
        <strain evidence="5">NIES-3786</strain>
    </source>
</reference>
<sequence>RIHPIYISTYAVTLKAVHVHSYLLLLDTGMADRETLSTRFNKAGKSIHNLSDSLVNAKLVALLTDRQLYARALSRFYYVFASLEQALDEALKNGDKDVETFKSLFKEGSIYRTAAFRADLENLLGANWEVACSSKSIPLKEYEHHLALLASTQPRLLLAHSYTQHLAIAAGGQAVRRIVRKHLALPEGVCTTAFEFKGESSNTLKTKFKSVFDEWGRGLSEEAVQELTAEHLTAFQYNNAIIRTFPIPSSAVVKGVLCITPRPVVLVALALVALLVALIIPWLAHGLRQATTRAI</sequence>
<evidence type="ECO:0000313" key="5">
    <source>
        <dbReference type="EMBL" id="GIL89560.1"/>
    </source>
</evidence>
<dbReference type="PANTHER" id="PTHR10720:SF0">
    <property type="entry name" value="HEME OXYGENASE"/>
    <property type="match status" value="1"/>
</dbReference>
<feature type="transmembrane region" description="Helical" evidence="4">
    <location>
        <begin position="264"/>
        <end position="284"/>
    </location>
</feature>
<dbReference type="InterPro" id="IPR016084">
    <property type="entry name" value="Haem_Oase-like_multi-hlx"/>
</dbReference>
<dbReference type="OrthoDB" id="652091at2759"/>
<keyword evidence="6" id="KW-1185">Reference proteome</keyword>
<protein>
    <recommendedName>
        <fullName evidence="7">Heme oxygenase</fullName>
    </recommendedName>
</protein>
<dbReference type="Gene3D" id="1.20.910.10">
    <property type="entry name" value="Heme oxygenase-like"/>
    <property type="match status" value="1"/>
</dbReference>
<dbReference type="AlphaFoldDB" id="A0A8J4CTK3"/>
<proteinExistence type="predicted"/>
<keyword evidence="2" id="KW-0479">Metal-binding</keyword>
<dbReference type="EMBL" id="BNCP01000051">
    <property type="protein sequence ID" value="GIL89560.1"/>
    <property type="molecule type" value="Genomic_DNA"/>
</dbReference>
<evidence type="ECO:0000256" key="4">
    <source>
        <dbReference type="SAM" id="Phobius"/>
    </source>
</evidence>
<accession>A0A8J4CTK3</accession>
<evidence type="ECO:0008006" key="7">
    <source>
        <dbReference type="Google" id="ProtNLM"/>
    </source>
</evidence>
<keyword evidence="1" id="KW-0349">Heme</keyword>
<feature type="non-terminal residue" evidence="5">
    <location>
        <position position="1"/>
    </location>
</feature>